<dbReference type="PROSITE" id="PS00282">
    <property type="entry name" value="KAZAL_1"/>
    <property type="match status" value="1"/>
</dbReference>
<proteinExistence type="inferred from homology"/>
<dbReference type="InterPro" id="IPR036058">
    <property type="entry name" value="Kazal_dom_sf"/>
</dbReference>
<gene>
    <name evidence="10" type="ORF">MNOR_LOCUS32897</name>
</gene>
<dbReference type="PROSITE" id="PS51465">
    <property type="entry name" value="KAZAL_2"/>
    <property type="match status" value="1"/>
</dbReference>
<feature type="transmembrane region" description="Helical" evidence="8">
    <location>
        <begin position="594"/>
        <end position="617"/>
    </location>
</feature>
<keyword evidence="7" id="KW-1015">Disulfide bond</keyword>
<dbReference type="SUPFAM" id="SSF103473">
    <property type="entry name" value="MFS general substrate transporter"/>
    <property type="match status" value="1"/>
</dbReference>
<sequence>MTLTNLLERFGDKNAHNGIRNTDCGLTQYEPCRPHTLIIQEVVCPGKQDVSCWKGHLLSNIQNYRVFSTQSREGIFKFDRYRSIIELIKGFMSIGDIWRSSFLRDVNDLPYRNMPLMLSPFSPFVAAPHYDVIQHGDIPAYFHTHLNTFLLTHINLFIRQTRLTSRLDPRCLGAVDISKSRSFSIIVTSLEGFLSNLDMFLHLGMCNFNTNQQNCHILYTIYRMVRILGPVLGFLLGSSCLSLWINPSFTPDLNLKDPRWLGAWWIGYALLGTILTVLGALFFLFPPTLPEMRKREVEVLAKEAKKRAQKEGGLILEHVKTIIKEKNLRNEISFVDLMESTKRLFKNKIVVGDIFNAVFFALGVTAYGTFTAKYMESQFGQSASGATLIEGLAGLISSILGFGISGLVLRFYQPTARSVIGYNVFITLWTAVTFLLFSQIGCPKIEIIGPRNELATTEEMLSSSNIMSVSGHNKSCSSDCGCSDRFEPVCGQDGQIYYSPCYAGCTQLNVSLDQKIYINCQCIDKATAVLTDNAFTKNTGYGSAKKGYCPTECSSIYIYIGVGIFAKMITASGKVGSLLVFMRAVEERDKALGLGFLTFFLSVFGFIPAPIIMGAVIDSTCLVWDWRCGARGNCWFYNTDTFRLLLHAVPGIFVFISVFGDLLMFYYSQDIKLYGETEEDKNGRSHRMLLN</sequence>
<accession>A0AAV2S4D5</accession>
<evidence type="ECO:0000256" key="3">
    <source>
        <dbReference type="ARBA" id="ARBA00022475"/>
    </source>
</evidence>
<dbReference type="GO" id="GO:0016323">
    <property type="term" value="C:basolateral plasma membrane"/>
    <property type="evidence" value="ECO:0007669"/>
    <property type="project" value="TreeGrafter"/>
</dbReference>
<evidence type="ECO:0000259" key="9">
    <source>
        <dbReference type="PROSITE" id="PS51465"/>
    </source>
</evidence>
<dbReference type="EMBL" id="CAXKWB010045829">
    <property type="protein sequence ID" value="CAL4162871.1"/>
    <property type="molecule type" value="Genomic_DNA"/>
</dbReference>
<feature type="transmembrane region" description="Helical" evidence="8">
    <location>
        <begin position="556"/>
        <end position="582"/>
    </location>
</feature>
<protein>
    <recommendedName>
        <fullName evidence="9">Kazal-like domain-containing protein</fullName>
    </recommendedName>
</protein>
<reference evidence="10 11" key="1">
    <citation type="submission" date="2024-05" db="EMBL/GenBank/DDBJ databases">
        <authorList>
            <person name="Wallberg A."/>
        </authorList>
    </citation>
    <scope>NUCLEOTIDE SEQUENCE [LARGE SCALE GENOMIC DNA]</scope>
</reference>
<dbReference type="Proteomes" id="UP001497623">
    <property type="component" value="Unassembled WGS sequence"/>
</dbReference>
<keyword evidence="5 8" id="KW-1133">Transmembrane helix</keyword>
<comment type="similarity">
    <text evidence="2">Belongs to the organo anion transporter (TC 2.A.60) family.</text>
</comment>
<dbReference type="InterPro" id="IPR004156">
    <property type="entry name" value="OATP"/>
</dbReference>
<dbReference type="SUPFAM" id="SSF100895">
    <property type="entry name" value="Kazal-type serine protease inhibitors"/>
    <property type="match status" value="1"/>
</dbReference>
<evidence type="ECO:0000256" key="4">
    <source>
        <dbReference type="ARBA" id="ARBA00022692"/>
    </source>
</evidence>
<keyword evidence="6 8" id="KW-0472">Membrane</keyword>
<keyword evidence="3" id="KW-1003">Cell membrane</keyword>
<feature type="transmembrane region" description="Helical" evidence="8">
    <location>
        <begin position="265"/>
        <end position="285"/>
    </location>
</feature>
<keyword evidence="11" id="KW-1185">Reference proteome</keyword>
<feature type="transmembrane region" description="Helical" evidence="8">
    <location>
        <begin position="227"/>
        <end position="245"/>
    </location>
</feature>
<comment type="caution">
    <text evidence="10">The sequence shown here is derived from an EMBL/GenBank/DDBJ whole genome shotgun (WGS) entry which is preliminary data.</text>
</comment>
<feature type="transmembrane region" description="Helical" evidence="8">
    <location>
        <begin position="350"/>
        <end position="372"/>
    </location>
</feature>
<comment type="subcellular location">
    <subcellularLocation>
        <location evidence="1">Cell membrane</location>
        <topology evidence="1">Multi-pass membrane protein</topology>
    </subcellularLocation>
</comment>
<feature type="transmembrane region" description="Helical" evidence="8">
    <location>
        <begin position="645"/>
        <end position="667"/>
    </location>
</feature>
<evidence type="ECO:0000313" key="11">
    <source>
        <dbReference type="Proteomes" id="UP001497623"/>
    </source>
</evidence>
<evidence type="ECO:0000313" key="10">
    <source>
        <dbReference type="EMBL" id="CAL4162871.1"/>
    </source>
</evidence>
<evidence type="ECO:0000256" key="6">
    <source>
        <dbReference type="ARBA" id="ARBA00023136"/>
    </source>
</evidence>
<dbReference type="GO" id="GO:0043252">
    <property type="term" value="P:sodium-independent organic anion transport"/>
    <property type="evidence" value="ECO:0007669"/>
    <property type="project" value="TreeGrafter"/>
</dbReference>
<feature type="transmembrane region" description="Helical" evidence="8">
    <location>
        <begin position="419"/>
        <end position="437"/>
    </location>
</feature>
<dbReference type="InterPro" id="IPR036259">
    <property type="entry name" value="MFS_trans_sf"/>
</dbReference>
<evidence type="ECO:0000256" key="2">
    <source>
        <dbReference type="ARBA" id="ARBA00009657"/>
    </source>
</evidence>
<evidence type="ECO:0000256" key="7">
    <source>
        <dbReference type="ARBA" id="ARBA00023157"/>
    </source>
</evidence>
<dbReference type="Pfam" id="PF03137">
    <property type="entry name" value="OATP"/>
    <property type="match status" value="1"/>
</dbReference>
<dbReference type="PANTHER" id="PTHR11388:SF76">
    <property type="entry name" value="SOLUTE CARRIER ORGANIC ANION TRANSPORTER FAMILY MEMBER"/>
    <property type="match status" value="1"/>
</dbReference>
<feature type="domain" description="Kazal-like" evidence="9">
    <location>
        <begin position="470"/>
        <end position="524"/>
    </location>
</feature>
<name>A0AAV2S4D5_MEGNR</name>
<evidence type="ECO:0000256" key="1">
    <source>
        <dbReference type="ARBA" id="ARBA00004651"/>
    </source>
</evidence>
<organism evidence="10 11">
    <name type="scientific">Meganyctiphanes norvegica</name>
    <name type="common">Northern krill</name>
    <name type="synonym">Thysanopoda norvegica</name>
    <dbReference type="NCBI Taxonomy" id="48144"/>
    <lineage>
        <taxon>Eukaryota</taxon>
        <taxon>Metazoa</taxon>
        <taxon>Ecdysozoa</taxon>
        <taxon>Arthropoda</taxon>
        <taxon>Crustacea</taxon>
        <taxon>Multicrustacea</taxon>
        <taxon>Malacostraca</taxon>
        <taxon>Eumalacostraca</taxon>
        <taxon>Eucarida</taxon>
        <taxon>Euphausiacea</taxon>
        <taxon>Euphausiidae</taxon>
        <taxon>Meganyctiphanes</taxon>
    </lineage>
</organism>
<evidence type="ECO:0000256" key="8">
    <source>
        <dbReference type="SAM" id="Phobius"/>
    </source>
</evidence>
<dbReference type="AlphaFoldDB" id="A0AAV2S4D5"/>
<evidence type="ECO:0000256" key="5">
    <source>
        <dbReference type="ARBA" id="ARBA00022989"/>
    </source>
</evidence>
<dbReference type="PANTHER" id="PTHR11388">
    <property type="entry name" value="ORGANIC ANION TRANSPORTER"/>
    <property type="match status" value="1"/>
</dbReference>
<dbReference type="Pfam" id="PF07648">
    <property type="entry name" value="Kazal_2"/>
    <property type="match status" value="1"/>
</dbReference>
<feature type="transmembrane region" description="Helical" evidence="8">
    <location>
        <begin position="392"/>
        <end position="412"/>
    </location>
</feature>
<dbReference type="InterPro" id="IPR002350">
    <property type="entry name" value="Kazal_dom"/>
</dbReference>
<dbReference type="GO" id="GO:0015347">
    <property type="term" value="F:sodium-independent organic anion transmembrane transporter activity"/>
    <property type="evidence" value="ECO:0007669"/>
    <property type="project" value="TreeGrafter"/>
</dbReference>
<keyword evidence="4 8" id="KW-0812">Transmembrane</keyword>